<dbReference type="InterPro" id="IPR006913">
    <property type="entry name" value="CENP-V/GFA"/>
</dbReference>
<dbReference type="PANTHER" id="PTHR28620:SF1">
    <property type="entry name" value="CENP-V_GFA DOMAIN-CONTAINING PROTEIN"/>
    <property type="match status" value="1"/>
</dbReference>
<dbReference type="PROSITE" id="PS51891">
    <property type="entry name" value="CENP_V_GFA"/>
    <property type="match status" value="1"/>
</dbReference>
<name>A0A2J6TEC7_9HELO</name>
<dbReference type="SUPFAM" id="SSF51316">
    <property type="entry name" value="Mss4-like"/>
    <property type="match status" value="1"/>
</dbReference>
<feature type="domain" description="CENP-V/GFA" evidence="4">
    <location>
        <begin position="13"/>
        <end position="135"/>
    </location>
</feature>
<gene>
    <name evidence="5" type="ORF">K444DRAFT_526512</name>
</gene>
<dbReference type="PANTHER" id="PTHR28620">
    <property type="entry name" value="CENTROMERE PROTEIN V"/>
    <property type="match status" value="1"/>
</dbReference>
<evidence type="ECO:0000256" key="3">
    <source>
        <dbReference type="ARBA" id="ARBA00022833"/>
    </source>
</evidence>
<evidence type="ECO:0000256" key="1">
    <source>
        <dbReference type="ARBA" id="ARBA00005495"/>
    </source>
</evidence>
<proteinExistence type="inferred from homology"/>
<dbReference type="AlphaFoldDB" id="A0A2J6TEC7"/>
<accession>A0A2J6TEC7</accession>
<dbReference type="Proteomes" id="UP000235371">
    <property type="component" value="Unassembled WGS sequence"/>
</dbReference>
<reference evidence="5 6" key="1">
    <citation type="submission" date="2016-04" db="EMBL/GenBank/DDBJ databases">
        <title>A degradative enzymes factory behind the ericoid mycorrhizal symbiosis.</title>
        <authorList>
            <consortium name="DOE Joint Genome Institute"/>
            <person name="Martino E."/>
            <person name="Morin E."/>
            <person name="Grelet G."/>
            <person name="Kuo A."/>
            <person name="Kohler A."/>
            <person name="Daghino S."/>
            <person name="Barry K."/>
            <person name="Choi C."/>
            <person name="Cichocki N."/>
            <person name="Clum A."/>
            <person name="Copeland A."/>
            <person name="Hainaut M."/>
            <person name="Haridas S."/>
            <person name="Labutti K."/>
            <person name="Lindquist E."/>
            <person name="Lipzen A."/>
            <person name="Khouja H.-R."/>
            <person name="Murat C."/>
            <person name="Ohm R."/>
            <person name="Olson A."/>
            <person name="Spatafora J."/>
            <person name="Veneault-Fourrey C."/>
            <person name="Henrissat B."/>
            <person name="Grigoriev I."/>
            <person name="Martin F."/>
            <person name="Perotto S."/>
        </authorList>
    </citation>
    <scope>NUCLEOTIDE SEQUENCE [LARGE SCALE GENOMIC DNA]</scope>
    <source>
        <strain evidence="5 6">E</strain>
    </source>
</reference>
<dbReference type="InterPro" id="IPR052355">
    <property type="entry name" value="CENP-V-like"/>
</dbReference>
<dbReference type="RefSeq" id="XP_024738212.1">
    <property type="nucleotide sequence ID" value="XM_024874548.1"/>
</dbReference>
<keyword evidence="3" id="KW-0862">Zinc</keyword>
<evidence type="ECO:0000256" key="2">
    <source>
        <dbReference type="ARBA" id="ARBA00022723"/>
    </source>
</evidence>
<dbReference type="InParanoid" id="A0A2J6TEC7"/>
<sequence>MSSQAPPPTRRLYNGSCHCGFQKYQIYLTLPPPIISAKPPTNETPRLRKCNCTTCHKMSFFHVRVPDPVNDFRLLSPLDPQKELSDYKCFAARVHWYFCPKCGVRCFTFTGESQVKEVEIEGEKVNVWAPKEPWVEGTDNGYLSVNAATLDARQEGLDLREWHEKGWIAYLDWLGEKPGDNGEDRLGVPHVGGMY</sequence>
<keyword evidence="2" id="KW-0479">Metal-binding</keyword>
<dbReference type="Gene3D" id="2.170.150.70">
    <property type="match status" value="1"/>
</dbReference>
<evidence type="ECO:0000313" key="6">
    <source>
        <dbReference type="Proteomes" id="UP000235371"/>
    </source>
</evidence>
<dbReference type="InterPro" id="IPR011057">
    <property type="entry name" value="Mss4-like_sf"/>
</dbReference>
<evidence type="ECO:0000259" key="4">
    <source>
        <dbReference type="PROSITE" id="PS51891"/>
    </source>
</evidence>
<comment type="similarity">
    <text evidence="1">Belongs to the Gfa family.</text>
</comment>
<organism evidence="5 6">
    <name type="scientific">Hyaloscypha bicolor E</name>
    <dbReference type="NCBI Taxonomy" id="1095630"/>
    <lineage>
        <taxon>Eukaryota</taxon>
        <taxon>Fungi</taxon>
        <taxon>Dikarya</taxon>
        <taxon>Ascomycota</taxon>
        <taxon>Pezizomycotina</taxon>
        <taxon>Leotiomycetes</taxon>
        <taxon>Helotiales</taxon>
        <taxon>Hyaloscyphaceae</taxon>
        <taxon>Hyaloscypha</taxon>
        <taxon>Hyaloscypha bicolor</taxon>
    </lineage>
</organism>
<dbReference type="GO" id="GO:0046872">
    <property type="term" value="F:metal ion binding"/>
    <property type="evidence" value="ECO:0007669"/>
    <property type="project" value="UniProtKB-KW"/>
</dbReference>
<keyword evidence="6" id="KW-1185">Reference proteome</keyword>
<dbReference type="OrthoDB" id="3930719at2759"/>
<evidence type="ECO:0000313" key="5">
    <source>
        <dbReference type="EMBL" id="PMD61308.1"/>
    </source>
</evidence>
<dbReference type="EMBL" id="KZ613786">
    <property type="protein sequence ID" value="PMD61308.1"/>
    <property type="molecule type" value="Genomic_DNA"/>
</dbReference>
<dbReference type="GO" id="GO:0016846">
    <property type="term" value="F:carbon-sulfur lyase activity"/>
    <property type="evidence" value="ECO:0007669"/>
    <property type="project" value="InterPro"/>
</dbReference>
<dbReference type="GeneID" id="36582628"/>
<protein>
    <submittedName>
        <fullName evidence="5">DUF636 domain-containing protein</fullName>
    </submittedName>
</protein>